<evidence type="ECO:0000256" key="8">
    <source>
        <dbReference type="ARBA" id="ARBA00032024"/>
    </source>
</evidence>
<evidence type="ECO:0000256" key="4">
    <source>
        <dbReference type="ARBA" id="ARBA00019465"/>
    </source>
</evidence>
<feature type="domain" description="Ketopantoate reductase N-terminal" evidence="11">
    <location>
        <begin position="3"/>
        <end position="150"/>
    </location>
</feature>
<dbReference type="EMBL" id="JAEQND010000003">
    <property type="protein sequence ID" value="MBL0424761.1"/>
    <property type="molecule type" value="Genomic_DNA"/>
</dbReference>
<dbReference type="PANTHER" id="PTHR21708:SF26">
    <property type="entry name" value="2-DEHYDROPANTOATE 2-REDUCTASE"/>
    <property type="match status" value="1"/>
</dbReference>
<feature type="domain" description="Ketopantoate reductase C-terminal" evidence="12">
    <location>
        <begin position="178"/>
        <end position="300"/>
    </location>
</feature>
<evidence type="ECO:0000256" key="5">
    <source>
        <dbReference type="ARBA" id="ARBA00022655"/>
    </source>
</evidence>
<keyword evidence="6 10" id="KW-0521">NADP</keyword>
<evidence type="ECO:0000256" key="6">
    <source>
        <dbReference type="ARBA" id="ARBA00022857"/>
    </source>
</evidence>
<evidence type="ECO:0000259" key="12">
    <source>
        <dbReference type="Pfam" id="PF08546"/>
    </source>
</evidence>
<dbReference type="InterPro" id="IPR013332">
    <property type="entry name" value="KPR_N"/>
</dbReference>
<dbReference type="NCBIfam" id="TIGR00745">
    <property type="entry name" value="apbA_panE"/>
    <property type="match status" value="1"/>
</dbReference>
<comment type="catalytic activity">
    <reaction evidence="9 10">
        <text>(R)-pantoate + NADP(+) = 2-dehydropantoate + NADPH + H(+)</text>
        <dbReference type="Rhea" id="RHEA:16233"/>
        <dbReference type="ChEBI" id="CHEBI:11561"/>
        <dbReference type="ChEBI" id="CHEBI:15378"/>
        <dbReference type="ChEBI" id="CHEBI:15980"/>
        <dbReference type="ChEBI" id="CHEBI:57783"/>
        <dbReference type="ChEBI" id="CHEBI:58349"/>
        <dbReference type="EC" id="1.1.1.169"/>
    </reaction>
</comment>
<protein>
    <recommendedName>
        <fullName evidence="4 10">2-dehydropantoate 2-reductase</fullName>
        <ecNumber evidence="3 10">1.1.1.169</ecNumber>
    </recommendedName>
    <alternativeName>
        <fullName evidence="8 10">Ketopantoate reductase</fullName>
    </alternativeName>
</protein>
<dbReference type="EC" id="1.1.1.169" evidence="3 10"/>
<dbReference type="InterPro" id="IPR008927">
    <property type="entry name" value="6-PGluconate_DH-like_C_sf"/>
</dbReference>
<keyword evidence="5 10" id="KW-0566">Pantothenate biosynthesis</keyword>
<evidence type="ECO:0000256" key="3">
    <source>
        <dbReference type="ARBA" id="ARBA00013014"/>
    </source>
</evidence>
<evidence type="ECO:0000313" key="14">
    <source>
        <dbReference type="Proteomes" id="UP000622707"/>
    </source>
</evidence>
<evidence type="ECO:0000256" key="1">
    <source>
        <dbReference type="ARBA" id="ARBA00004994"/>
    </source>
</evidence>
<dbReference type="Pfam" id="PF08546">
    <property type="entry name" value="ApbA_C"/>
    <property type="match status" value="1"/>
</dbReference>
<dbReference type="InterPro" id="IPR051402">
    <property type="entry name" value="KPR-Related"/>
</dbReference>
<name>A0ABS1JKW6_9BURK</name>
<dbReference type="InterPro" id="IPR003710">
    <property type="entry name" value="ApbA"/>
</dbReference>
<evidence type="ECO:0000313" key="13">
    <source>
        <dbReference type="EMBL" id="MBL0424761.1"/>
    </source>
</evidence>
<dbReference type="Pfam" id="PF02558">
    <property type="entry name" value="ApbA"/>
    <property type="match status" value="1"/>
</dbReference>
<dbReference type="Proteomes" id="UP000622707">
    <property type="component" value="Unassembled WGS sequence"/>
</dbReference>
<dbReference type="InterPro" id="IPR036291">
    <property type="entry name" value="NAD(P)-bd_dom_sf"/>
</dbReference>
<dbReference type="SUPFAM" id="SSF48179">
    <property type="entry name" value="6-phosphogluconate dehydrogenase C-terminal domain-like"/>
    <property type="match status" value="1"/>
</dbReference>
<dbReference type="Gene3D" id="1.10.1040.10">
    <property type="entry name" value="N-(1-d-carboxylethyl)-l-norvaline Dehydrogenase, domain 2"/>
    <property type="match status" value="1"/>
</dbReference>
<dbReference type="InterPro" id="IPR013328">
    <property type="entry name" value="6PGD_dom2"/>
</dbReference>
<gene>
    <name evidence="13" type="ORF">JI746_06545</name>
</gene>
<evidence type="ECO:0000256" key="2">
    <source>
        <dbReference type="ARBA" id="ARBA00007870"/>
    </source>
</evidence>
<dbReference type="Gene3D" id="3.40.50.720">
    <property type="entry name" value="NAD(P)-binding Rossmann-like Domain"/>
    <property type="match status" value="1"/>
</dbReference>
<evidence type="ECO:0000256" key="10">
    <source>
        <dbReference type="RuleBase" id="RU362068"/>
    </source>
</evidence>
<keyword evidence="14" id="KW-1185">Reference proteome</keyword>
<keyword evidence="7 10" id="KW-0560">Oxidoreductase</keyword>
<dbReference type="SUPFAM" id="SSF51735">
    <property type="entry name" value="NAD(P)-binding Rossmann-fold domains"/>
    <property type="match status" value="1"/>
</dbReference>
<dbReference type="PANTHER" id="PTHR21708">
    <property type="entry name" value="PROBABLE 2-DEHYDROPANTOATE 2-REDUCTASE"/>
    <property type="match status" value="1"/>
</dbReference>
<dbReference type="GO" id="GO:0008677">
    <property type="term" value="F:2-dehydropantoate 2-reductase activity"/>
    <property type="evidence" value="ECO:0007669"/>
    <property type="project" value="UniProtKB-EC"/>
</dbReference>
<comment type="pathway">
    <text evidence="1 10">Cofactor biosynthesis; (R)-pantothenate biosynthesis; (R)-pantoate from 3-methyl-2-oxobutanoate: step 2/2.</text>
</comment>
<organism evidence="13 14">
    <name type="scientific">Ramlibacter alkalitolerans</name>
    <dbReference type="NCBI Taxonomy" id="2039631"/>
    <lineage>
        <taxon>Bacteria</taxon>
        <taxon>Pseudomonadati</taxon>
        <taxon>Pseudomonadota</taxon>
        <taxon>Betaproteobacteria</taxon>
        <taxon>Burkholderiales</taxon>
        <taxon>Comamonadaceae</taxon>
        <taxon>Ramlibacter</taxon>
    </lineage>
</organism>
<comment type="function">
    <text evidence="10">Catalyzes the NADPH-dependent reduction of ketopantoate into pantoic acid.</text>
</comment>
<proteinExistence type="inferred from homology"/>
<evidence type="ECO:0000259" key="11">
    <source>
        <dbReference type="Pfam" id="PF02558"/>
    </source>
</evidence>
<comment type="similarity">
    <text evidence="2 10">Belongs to the ketopantoate reductase family.</text>
</comment>
<dbReference type="InterPro" id="IPR013752">
    <property type="entry name" value="KPA_reductase"/>
</dbReference>
<dbReference type="RefSeq" id="WP_201687994.1">
    <property type="nucleotide sequence ID" value="NZ_JAEQND010000003.1"/>
</dbReference>
<evidence type="ECO:0000256" key="9">
    <source>
        <dbReference type="ARBA" id="ARBA00048793"/>
    </source>
</evidence>
<comment type="caution">
    <text evidence="13">The sequence shown here is derived from an EMBL/GenBank/DDBJ whole genome shotgun (WGS) entry which is preliminary data.</text>
</comment>
<reference evidence="13 14" key="1">
    <citation type="journal article" date="2017" name="Int. J. Syst. Evol. Microbiol.">
        <title>Ramlibacter alkalitolerans sp. nov., alkali-tolerant bacterium isolated from soil of ginseng.</title>
        <authorList>
            <person name="Lee D.H."/>
            <person name="Cha C.J."/>
        </authorList>
    </citation>
    <scope>NUCLEOTIDE SEQUENCE [LARGE SCALE GENOMIC DNA]</scope>
    <source>
        <strain evidence="13 14">KACC 19305</strain>
    </source>
</reference>
<evidence type="ECO:0000256" key="7">
    <source>
        <dbReference type="ARBA" id="ARBA00023002"/>
    </source>
</evidence>
<sequence>MKILILGAGGIGGLFGGRLALAGADVTFLVRDKRKSQLDDDGIRVESQFGNFCVPVHSVTAREVKPEFDLVILTCKAYDLPSAIESVRPGLAPGAAVLPFLNGLAHLEVLNQAFGAANVLGGTARVQVTMTPDGVIRQLNDWQTLTIGEQDGRVSPRIEALKAVLDQTGAEVKVSPQILRELWLKLVHLSTVAGMTCLMRANIGEIVRTPEGSALLVKFFERNAEIAAHFGHRPDDKFRSTYLALFRQADAMYEASMLRDLEKGGRIESEQILGDMLRRCREAGQPDALHLAAYTHVKAFEQRRDAGRLPR</sequence>
<accession>A0ABS1JKW6</accession>